<feature type="binding site" evidence="5">
    <location>
        <position position="288"/>
    </location>
    <ligand>
        <name>Fe cation</name>
        <dbReference type="ChEBI" id="CHEBI:24875"/>
        <note>catalytic</note>
    </ligand>
</feature>
<feature type="binding site" evidence="5">
    <location>
        <position position="468"/>
    </location>
    <ligand>
        <name>Fe cation</name>
        <dbReference type="ChEBI" id="CHEBI:24875"/>
        <note>catalytic</note>
    </ligand>
</feature>
<feature type="binding site" evidence="5">
    <location>
        <position position="221"/>
    </location>
    <ligand>
        <name>Fe cation</name>
        <dbReference type="ChEBI" id="CHEBI:24875"/>
        <note>catalytic</note>
    </ligand>
</feature>
<keyword evidence="3 6" id="KW-0560">Oxidoreductase</keyword>
<evidence type="ECO:0000256" key="1">
    <source>
        <dbReference type="ARBA" id="ARBA00006787"/>
    </source>
</evidence>
<name>A0A542DCF8_AMYCI</name>
<proteinExistence type="inferred from homology"/>
<accession>A0A542DCF8</accession>
<dbReference type="Proteomes" id="UP000320876">
    <property type="component" value="Unassembled WGS sequence"/>
</dbReference>
<dbReference type="GO" id="GO:0046872">
    <property type="term" value="F:metal ion binding"/>
    <property type="evidence" value="ECO:0007669"/>
    <property type="project" value="UniProtKB-KW"/>
</dbReference>
<keyword evidence="6 7" id="KW-0223">Dioxygenase</keyword>
<sequence>MTTSTQSTFTTGLRTLDRERVVDALPVSGELPHWLNGSLIRNGPAAFDWRDGSFRHWFDGQAMLHRFELDNGRVGYRNRYVDTPSSRSVRSDGRIAYSEFATDPCQSLFSRFFTQFRRVAVPNPNVNVQLGGEHAVALTELPLPVEFDPETLETLRVSGYQDSLRGNVTTAHPHADPTTGDLVNYLLRFGRTSAYQVYRQAGGNRRELIGTVPTDRPGYLHSFAVTEHHVVLMIFPLVVNPLSFLLRNQPFIANYRWRPELGTRIVVLDSRTGAIRTDTSTEPLFSFHHINAFEEGDTVVLDLSQYHDATIVDALYLDRLRAGEGIPPARPVRHRVELDSGRVRSTRLSEEPLELPTIDYRRRNGRPYRYTYGVGADRGAAELADFFNQLVKLDTRTGRTIVWREPGTYPGEPVFVPAPNATEEDEGVALSVVLDPAADRSLLVVLDARSFGELARAEVPHPIPFGFHGQFTRAR</sequence>
<keyword evidence="8" id="KW-1185">Reference proteome</keyword>
<evidence type="ECO:0000256" key="6">
    <source>
        <dbReference type="RuleBase" id="RU364048"/>
    </source>
</evidence>
<evidence type="ECO:0000256" key="4">
    <source>
        <dbReference type="ARBA" id="ARBA00023004"/>
    </source>
</evidence>
<dbReference type="InterPro" id="IPR004294">
    <property type="entry name" value="Carotenoid_Oase"/>
</dbReference>
<dbReference type="EC" id="1.13.11.-" evidence="6"/>
<dbReference type="PANTHER" id="PTHR10543">
    <property type="entry name" value="BETA-CAROTENE DIOXYGENASE"/>
    <property type="match status" value="1"/>
</dbReference>
<dbReference type="Pfam" id="PF03055">
    <property type="entry name" value="RPE65"/>
    <property type="match status" value="1"/>
</dbReference>
<dbReference type="AlphaFoldDB" id="A0A542DCF8"/>
<reference evidence="7 8" key="1">
    <citation type="submission" date="2019-06" db="EMBL/GenBank/DDBJ databases">
        <title>Sequencing the genomes of 1000 actinobacteria strains.</title>
        <authorList>
            <person name="Klenk H.-P."/>
        </authorList>
    </citation>
    <scope>NUCLEOTIDE SEQUENCE [LARGE SCALE GENOMIC DNA]</scope>
    <source>
        <strain evidence="7 8">DSM 45679</strain>
    </source>
</reference>
<evidence type="ECO:0000313" key="8">
    <source>
        <dbReference type="Proteomes" id="UP000320876"/>
    </source>
</evidence>
<evidence type="ECO:0000256" key="3">
    <source>
        <dbReference type="ARBA" id="ARBA00023002"/>
    </source>
</evidence>
<keyword evidence="4 5" id="KW-0408">Iron</keyword>
<dbReference type="EMBL" id="VFML01000001">
    <property type="protein sequence ID" value="TQJ00754.1"/>
    <property type="molecule type" value="Genomic_DNA"/>
</dbReference>
<comment type="caution">
    <text evidence="7">The sequence shown here is derived from an EMBL/GenBank/DDBJ whole genome shotgun (WGS) entry which is preliminary data.</text>
</comment>
<dbReference type="OrthoDB" id="6636843at2"/>
<dbReference type="RefSeq" id="WP_141995648.1">
    <property type="nucleotide sequence ID" value="NZ_VFML01000001.1"/>
</dbReference>
<protein>
    <recommendedName>
        <fullName evidence="6">Dioxygenase</fullName>
        <ecNumber evidence="6">1.13.11.-</ecNumber>
    </recommendedName>
</protein>
<evidence type="ECO:0000313" key="7">
    <source>
        <dbReference type="EMBL" id="TQJ00754.1"/>
    </source>
</evidence>
<dbReference type="GO" id="GO:0016121">
    <property type="term" value="P:carotene catabolic process"/>
    <property type="evidence" value="ECO:0007669"/>
    <property type="project" value="TreeGrafter"/>
</dbReference>
<keyword evidence="2 5" id="KW-0479">Metal-binding</keyword>
<organism evidence="7 8">
    <name type="scientific">Amycolatopsis cihanbeyliensis</name>
    <dbReference type="NCBI Taxonomy" id="1128664"/>
    <lineage>
        <taxon>Bacteria</taxon>
        <taxon>Bacillati</taxon>
        <taxon>Actinomycetota</taxon>
        <taxon>Actinomycetes</taxon>
        <taxon>Pseudonocardiales</taxon>
        <taxon>Pseudonocardiaceae</taxon>
        <taxon>Amycolatopsis</taxon>
    </lineage>
</organism>
<dbReference type="GO" id="GO:0010436">
    <property type="term" value="F:carotenoid dioxygenase activity"/>
    <property type="evidence" value="ECO:0007669"/>
    <property type="project" value="TreeGrafter"/>
</dbReference>
<gene>
    <name evidence="7" type="ORF">FB471_0403</name>
</gene>
<comment type="similarity">
    <text evidence="1 6">Belongs to the carotenoid oxygenase family.</text>
</comment>
<dbReference type="PANTHER" id="PTHR10543:SF24">
    <property type="entry name" value="CAROTENOID ISOMEROOXYGENASE"/>
    <property type="match status" value="1"/>
</dbReference>
<comment type="cofactor">
    <cofactor evidence="5 6">
        <name>Fe(2+)</name>
        <dbReference type="ChEBI" id="CHEBI:29033"/>
    </cofactor>
    <text evidence="5 6">Binds 1 Fe(2+) ion per subunit.</text>
</comment>
<evidence type="ECO:0000256" key="5">
    <source>
        <dbReference type="PIRSR" id="PIRSR604294-1"/>
    </source>
</evidence>
<feature type="binding site" evidence="5">
    <location>
        <position position="172"/>
    </location>
    <ligand>
        <name>Fe cation</name>
        <dbReference type="ChEBI" id="CHEBI:24875"/>
        <note>catalytic</note>
    </ligand>
</feature>
<evidence type="ECO:0000256" key="2">
    <source>
        <dbReference type="ARBA" id="ARBA00022723"/>
    </source>
</evidence>